<dbReference type="AlphaFoldDB" id="A0AAD9QAJ2"/>
<reference evidence="7" key="1">
    <citation type="journal article" date="2023" name="G3 (Bethesda)">
        <title>Whole genome assembly and annotation of the endangered Caribbean coral Acropora cervicornis.</title>
        <authorList>
            <person name="Selwyn J.D."/>
            <person name="Vollmer S.V."/>
        </authorList>
    </citation>
    <scope>NUCLEOTIDE SEQUENCE</scope>
    <source>
        <strain evidence="7">K2</strain>
    </source>
</reference>
<evidence type="ECO:0000313" key="8">
    <source>
        <dbReference type="Proteomes" id="UP001249851"/>
    </source>
</evidence>
<keyword evidence="4 5" id="KW-0472">Membrane</keyword>
<keyword evidence="3 5" id="KW-1133">Transmembrane helix</keyword>
<dbReference type="EMBL" id="JARQWQ010000048">
    <property type="protein sequence ID" value="KAK2557726.1"/>
    <property type="molecule type" value="Genomic_DNA"/>
</dbReference>
<keyword evidence="2 5" id="KW-0812">Transmembrane</keyword>
<accession>A0AAD9QAJ2</accession>
<dbReference type="Pfam" id="PF01061">
    <property type="entry name" value="ABC2_membrane"/>
    <property type="match status" value="1"/>
</dbReference>
<comment type="caution">
    <text evidence="7">The sequence shown here is derived from an EMBL/GenBank/DDBJ whole genome shotgun (WGS) entry which is preliminary data.</text>
</comment>
<comment type="subcellular location">
    <subcellularLocation>
        <location evidence="1">Membrane</location>
        <topology evidence="1">Multi-pass membrane protein</topology>
    </subcellularLocation>
</comment>
<evidence type="ECO:0000256" key="3">
    <source>
        <dbReference type="ARBA" id="ARBA00022989"/>
    </source>
</evidence>
<dbReference type="GO" id="GO:0016020">
    <property type="term" value="C:membrane"/>
    <property type="evidence" value="ECO:0007669"/>
    <property type="project" value="UniProtKB-SubCell"/>
</dbReference>
<dbReference type="Proteomes" id="UP001249851">
    <property type="component" value="Unassembled WGS sequence"/>
</dbReference>
<protein>
    <submittedName>
        <fullName evidence="7">ABC transporter G family member 26</fullName>
    </submittedName>
</protein>
<keyword evidence="8" id="KW-1185">Reference proteome</keyword>
<evidence type="ECO:0000256" key="5">
    <source>
        <dbReference type="SAM" id="Phobius"/>
    </source>
</evidence>
<sequence>MDFKKSIVIAALYALTSMLLGGFYQKNIPSWLQWFQYLSYLTYSYEAALTTEFTTSLPFRCLEVDSAYAACKNNGTFIPGRDVLVKLKVTRSVGENVAVILLFIAFFRLMTYCCLRYLNRPK</sequence>
<feature type="transmembrane region" description="Helical" evidence="5">
    <location>
        <begin position="7"/>
        <end position="24"/>
    </location>
</feature>
<organism evidence="7 8">
    <name type="scientific">Acropora cervicornis</name>
    <name type="common">Staghorn coral</name>
    <dbReference type="NCBI Taxonomy" id="6130"/>
    <lineage>
        <taxon>Eukaryota</taxon>
        <taxon>Metazoa</taxon>
        <taxon>Cnidaria</taxon>
        <taxon>Anthozoa</taxon>
        <taxon>Hexacorallia</taxon>
        <taxon>Scleractinia</taxon>
        <taxon>Astrocoeniina</taxon>
        <taxon>Acroporidae</taxon>
        <taxon>Acropora</taxon>
    </lineage>
</organism>
<evidence type="ECO:0000259" key="6">
    <source>
        <dbReference type="Pfam" id="PF01061"/>
    </source>
</evidence>
<evidence type="ECO:0000313" key="7">
    <source>
        <dbReference type="EMBL" id="KAK2557726.1"/>
    </source>
</evidence>
<dbReference type="InterPro" id="IPR013525">
    <property type="entry name" value="ABC2_TM"/>
</dbReference>
<evidence type="ECO:0000256" key="2">
    <source>
        <dbReference type="ARBA" id="ARBA00022692"/>
    </source>
</evidence>
<feature type="transmembrane region" description="Helical" evidence="5">
    <location>
        <begin position="97"/>
        <end position="118"/>
    </location>
</feature>
<evidence type="ECO:0000256" key="4">
    <source>
        <dbReference type="ARBA" id="ARBA00023136"/>
    </source>
</evidence>
<evidence type="ECO:0000256" key="1">
    <source>
        <dbReference type="ARBA" id="ARBA00004141"/>
    </source>
</evidence>
<reference evidence="7" key="2">
    <citation type="journal article" date="2023" name="Science">
        <title>Genomic signatures of disease resistance in endangered staghorn corals.</title>
        <authorList>
            <person name="Vollmer S.V."/>
            <person name="Selwyn J.D."/>
            <person name="Despard B.A."/>
            <person name="Roesel C.L."/>
        </authorList>
    </citation>
    <scope>NUCLEOTIDE SEQUENCE</scope>
    <source>
        <strain evidence="7">K2</strain>
    </source>
</reference>
<gene>
    <name evidence="7" type="ORF">P5673_020091</name>
</gene>
<name>A0AAD9QAJ2_ACRCE</name>
<proteinExistence type="predicted"/>
<dbReference type="GO" id="GO:0140359">
    <property type="term" value="F:ABC-type transporter activity"/>
    <property type="evidence" value="ECO:0007669"/>
    <property type="project" value="InterPro"/>
</dbReference>
<feature type="domain" description="ABC-2 type transporter transmembrane" evidence="6">
    <location>
        <begin position="2"/>
        <end position="53"/>
    </location>
</feature>